<feature type="binding site" evidence="2">
    <location>
        <position position="114"/>
    </location>
    <ligand>
        <name>Fe cation</name>
        <dbReference type="ChEBI" id="CHEBI:24875"/>
    </ligand>
</feature>
<accession>A0A0W1A5W1</accession>
<reference evidence="6 7" key="1">
    <citation type="submission" date="2015-11" db="EMBL/GenBank/DDBJ databases">
        <title>Genomic analysis of 38 Legionella species identifies large and diverse effector repertoires.</title>
        <authorList>
            <person name="Burstein D."/>
            <person name="Amaro F."/>
            <person name="Zusman T."/>
            <person name="Lifshitz Z."/>
            <person name="Cohen O."/>
            <person name="Gilbert J.A."/>
            <person name="Pupko T."/>
            <person name="Shuman H.A."/>
            <person name="Segal G."/>
        </authorList>
    </citation>
    <scope>NUCLEOTIDE SEQUENCE [LARGE SCALE GENOMIC DNA]</scope>
    <source>
        <strain evidence="6 7">ATCC 49508</strain>
    </source>
</reference>
<dbReference type="RefSeq" id="WP_058493731.1">
    <property type="nucleotide sequence ID" value="NZ_CBCRUR010000004.1"/>
</dbReference>
<feature type="binding site" evidence="2">
    <location>
        <position position="112"/>
    </location>
    <ligand>
        <name>Fe cation</name>
        <dbReference type="ChEBI" id="CHEBI:24875"/>
    </ligand>
</feature>
<dbReference type="PATRIC" id="fig|45076.6.peg.2136"/>
<evidence type="ECO:0000256" key="2">
    <source>
        <dbReference type="PIRSR" id="PIRSR006232-1"/>
    </source>
</evidence>
<dbReference type="InterPro" id="IPR011051">
    <property type="entry name" value="RmlC_Cupin_sf"/>
</dbReference>
<dbReference type="Proteomes" id="UP000054662">
    <property type="component" value="Unassembled WGS sequence"/>
</dbReference>
<dbReference type="OrthoDB" id="9780903at2"/>
<dbReference type="PANTHER" id="PTHR13903:SF8">
    <property type="entry name" value="PIRIN"/>
    <property type="match status" value="1"/>
</dbReference>
<dbReference type="EMBL" id="LNZC01000027">
    <property type="protein sequence ID" value="KTD76734.1"/>
    <property type="molecule type" value="Genomic_DNA"/>
</dbReference>
<dbReference type="STRING" id="45076.Lwor_1959"/>
<dbReference type="InterPro" id="IPR008778">
    <property type="entry name" value="Pirin_C_dom"/>
</dbReference>
<dbReference type="SUPFAM" id="SSF51182">
    <property type="entry name" value="RmlC-like cupins"/>
    <property type="match status" value="1"/>
</dbReference>
<feature type="domain" description="Pirin N-terminal" evidence="4">
    <location>
        <begin position="29"/>
        <end position="134"/>
    </location>
</feature>
<evidence type="ECO:0000259" key="5">
    <source>
        <dbReference type="Pfam" id="PF05726"/>
    </source>
</evidence>
<evidence type="ECO:0000313" key="7">
    <source>
        <dbReference type="Proteomes" id="UP000054662"/>
    </source>
</evidence>
<evidence type="ECO:0000256" key="1">
    <source>
        <dbReference type="ARBA" id="ARBA00008416"/>
    </source>
</evidence>
<comment type="similarity">
    <text evidence="1 3">Belongs to the pirin family.</text>
</comment>
<evidence type="ECO:0000256" key="3">
    <source>
        <dbReference type="RuleBase" id="RU003457"/>
    </source>
</evidence>
<comment type="caution">
    <text evidence="6">The sequence shown here is derived from an EMBL/GenBank/DDBJ whole genome shotgun (WGS) entry which is preliminary data.</text>
</comment>
<dbReference type="AlphaFoldDB" id="A0A0W1A5W1"/>
<dbReference type="Gene3D" id="2.60.120.10">
    <property type="entry name" value="Jelly Rolls"/>
    <property type="match status" value="2"/>
</dbReference>
<dbReference type="Pfam" id="PF05726">
    <property type="entry name" value="Pirin_C"/>
    <property type="match status" value="1"/>
</dbReference>
<feature type="binding site" evidence="2">
    <location>
        <position position="70"/>
    </location>
    <ligand>
        <name>Fe cation</name>
        <dbReference type="ChEBI" id="CHEBI:24875"/>
    </ligand>
</feature>
<dbReference type="Pfam" id="PF02678">
    <property type="entry name" value="Pirin"/>
    <property type="match status" value="1"/>
</dbReference>
<name>A0A0W1A5W1_9GAMM</name>
<evidence type="ECO:0000313" key="6">
    <source>
        <dbReference type="EMBL" id="KTD76734.1"/>
    </source>
</evidence>
<proteinExistence type="inferred from homology"/>
<gene>
    <name evidence="6" type="ORF">Lwor_1959</name>
</gene>
<sequence length="301" mass="33884">MTDCKTDEKKYPQQIELEIIPRTVDLGGFDASRVLPTKQKRTVGPFIFWDQMGPGEFLTGTGIDVRPHPHIGLSTMTYLLSGTLEHRDTLGTFQVIVPGEVNVMTAGRGIAHSERTPQKERAQSHDLWGIQCWLALPLHQEEMEPDFKHYAQKVIPVHNDRHGITFRVVAGEWMGLKSPVNMHTDGLFIEWGLPAASQVSIPSIAEEQAIYILSGEVSIDNVRFKSNRMLILRPGSEVKITAMTHSMFVLLGGAPLDKPRYLWWNFASSSKERIEQAKQDWKEGVFGTIPGDDDEFIPLPE</sequence>
<dbReference type="InterPro" id="IPR012093">
    <property type="entry name" value="Pirin"/>
</dbReference>
<keyword evidence="7" id="KW-1185">Reference proteome</keyword>
<dbReference type="InterPro" id="IPR003829">
    <property type="entry name" value="Pirin_N_dom"/>
</dbReference>
<dbReference type="CDD" id="cd02909">
    <property type="entry name" value="cupin_pirin_N"/>
    <property type="match status" value="1"/>
</dbReference>
<organism evidence="6 7">
    <name type="scientific">Legionella worsleiensis</name>
    <dbReference type="NCBI Taxonomy" id="45076"/>
    <lineage>
        <taxon>Bacteria</taxon>
        <taxon>Pseudomonadati</taxon>
        <taxon>Pseudomonadota</taxon>
        <taxon>Gammaproteobacteria</taxon>
        <taxon>Legionellales</taxon>
        <taxon>Legionellaceae</taxon>
        <taxon>Legionella</taxon>
    </lineage>
</organism>
<evidence type="ECO:0000259" key="4">
    <source>
        <dbReference type="Pfam" id="PF02678"/>
    </source>
</evidence>
<dbReference type="PANTHER" id="PTHR13903">
    <property type="entry name" value="PIRIN-RELATED"/>
    <property type="match status" value="1"/>
</dbReference>
<feature type="domain" description="Pirin C-terminal" evidence="5">
    <location>
        <begin position="189"/>
        <end position="287"/>
    </location>
</feature>
<dbReference type="PIRSF" id="PIRSF006232">
    <property type="entry name" value="Pirin"/>
    <property type="match status" value="1"/>
</dbReference>
<keyword evidence="2" id="KW-0408">Iron</keyword>
<dbReference type="GO" id="GO:0046872">
    <property type="term" value="F:metal ion binding"/>
    <property type="evidence" value="ECO:0007669"/>
    <property type="project" value="UniProtKB-KW"/>
</dbReference>
<protein>
    <submittedName>
        <fullName evidence="6">Pirin</fullName>
    </submittedName>
</protein>
<dbReference type="InterPro" id="IPR014710">
    <property type="entry name" value="RmlC-like_jellyroll"/>
</dbReference>
<comment type="cofactor">
    <cofactor evidence="2">
        <name>Fe cation</name>
        <dbReference type="ChEBI" id="CHEBI:24875"/>
    </cofactor>
    <text evidence="2">Binds 1 Fe cation per subunit.</text>
</comment>
<keyword evidence="2" id="KW-0479">Metal-binding</keyword>
<feature type="binding site" evidence="2">
    <location>
        <position position="68"/>
    </location>
    <ligand>
        <name>Fe cation</name>
        <dbReference type="ChEBI" id="CHEBI:24875"/>
    </ligand>
</feature>